<dbReference type="EMBL" id="BMVW01000014">
    <property type="protein sequence ID" value="GGZ29330.1"/>
    <property type="molecule type" value="Genomic_DNA"/>
</dbReference>
<dbReference type="AlphaFoldDB" id="A0A918Q3D6"/>
<organism evidence="1 2">
    <name type="scientific">Streptomyces poonensis</name>
    <dbReference type="NCBI Taxonomy" id="68255"/>
    <lineage>
        <taxon>Bacteria</taxon>
        <taxon>Bacillati</taxon>
        <taxon>Actinomycetota</taxon>
        <taxon>Actinomycetes</taxon>
        <taxon>Kitasatosporales</taxon>
        <taxon>Streptomycetaceae</taxon>
        <taxon>Streptomyces</taxon>
    </lineage>
</organism>
<evidence type="ECO:0000313" key="1">
    <source>
        <dbReference type="EMBL" id="GGZ29330.1"/>
    </source>
</evidence>
<protein>
    <submittedName>
        <fullName evidence="1">Uncharacterized protein</fullName>
    </submittedName>
</protein>
<dbReference type="Proteomes" id="UP000622166">
    <property type="component" value="Unassembled WGS sequence"/>
</dbReference>
<reference evidence="1" key="2">
    <citation type="submission" date="2020-09" db="EMBL/GenBank/DDBJ databases">
        <authorList>
            <person name="Sun Q."/>
            <person name="Ohkuma M."/>
        </authorList>
    </citation>
    <scope>NUCLEOTIDE SEQUENCE</scope>
    <source>
        <strain evidence="1">JCM 4815</strain>
    </source>
</reference>
<proteinExistence type="predicted"/>
<accession>A0A918Q3D6</accession>
<comment type="caution">
    <text evidence="1">The sequence shown here is derived from an EMBL/GenBank/DDBJ whole genome shotgun (WGS) entry which is preliminary data.</text>
</comment>
<dbReference type="RefSeq" id="WP_189864020.1">
    <property type="nucleotide sequence ID" value="NZ_BMVW01000014.1"/>
</dbReference>
<sequence>MGKLPGNDVLEQLHLLGMSDAEIAARYEVTRQAVNKRLVDMELRSKSRYVAHAHDLVPWQVKTVQGGKGTHHTAYPLESLKLYLRALMEDPHMTPRQVTDAERFERRLLNDPRKVLDYDRDKGFFWRYREPEDGSLIVAWPKDVPSKEKNMELLEMPKEAKLAARKKALDG</sequence>
<name>A0A918Q3D6_9ACTN</name>
<evidence type="ECO:0000313" key="2">
    <source>
        <dbReference type="Proteomes" id="UP000622166"/>
    </source>
</evidence>
<reference evidence="1" key="1">
    <citation type="journal article" date="2014" name="Int. J. Syst. Evol. Microbiol.">
        <title>Complete genome sequence of Corynebacterium casei LMG S-19264T (=DSM 44701T), isolated from a smear-ripened cheese.</title>
        <authorList>
            <consortium name="US DOE Joint Genome Institute (JGI-PGF)"/>
            <person name="Walter F."/>
            <person name="Albersmeier A."/>
            <person name="Kalinowski J."/>
            <person name="Ruckert C."/>
        </authorList>
    </citation>
    <scope>NUCLEOTIDE SEQUENCE</scope>
    <source>
        <strain evidence="1">JCM 4815</strain>
    </source>
</reference>
<gene>
    <name evidence="1" type="ORF">GCM10010365_57080</name>
</gene>
<keyword evidence="2" id="KW-1185">Reference proteome</keyword>